<evidence type="ECO:0000256" key="1">
    <source>
        <dbReference type="ARBA" id="ARBA00008826"/>
    </source>
</evidence>
<dbReference type="InterPro" id="IPR027417">
    <property type="entry name" value="P-loop_NTPase"/>
</dbReference>
<comment type="subcellular location">
    <subcellularLocation>
        <location evidence="7">Cytoplasm</location>
    </subcellularLocation>
</comment>
<comment type="function">
    <text evidence="7">Catalyzes the phosphorylation of the 3'-hydroxyl group of dephosphocoenzyme A to form coenzyme A.</text>
</comment>
<dbReference type="EC" id="2.7.1.24" evidence="7 8"/>
<dbReference type="Pfam" id="PF04229">
    <property type="entry name" value="GrpB"/>
    <property type="match status" value="1"/>
</dbReference>
<comment type="similarity">
    <text evidence="1">In the N-terminal section; belongs to the CoaE family.</text>
</comment>
<organism evidence="9 10">
    <name type="scientific">Gordonia spumicola</name>
    <dbReference type="NCBI Taxonomy" id="589161"/>
    <lineage>
        <taxon>Bacteria</taxon>
        <taxon>Bacillati</taxon>
        <taxon>Actinomycetota</taxon>
        <taxon>Actinomycetes</taxon>
        <taxon>Mycobacteriales</taxon>
        <taxon>Gordoniaceae</taxon>
        <taxon>Gordonia</taxon>
    </lineage>
</organism>
<keyword evidence="6 7" id="KW-0173">Coenzyme A biosynthesis</keyword>
<dbReference type="PANTHER" id="PTHR10695">
    <property type="entry name" value="DEPHOSPHO-COA KINASE-RELATED"/>
    <property type="match status" value="1"/>
</dbReference>
<dbReference type="NCBIfam" id="NF002879">
    <property type="entry name" value="PRK03333.1"/>
    <property type="match status" value="1"/>
</dbReference>
<evidence type="ECO:0000313" key="10">
    <source>
        <dbReference type="Proteomes" id="UP000444960"/>
    </source>
</evidence>
<dbReference type="GO" id="GO:0004140">
    <property type="term" value="F:dephospho-CoA kinase activity"/>
    <property type="evidence" value="ECO:0007669"/>
    <property type="project" value="UniProtKB-UniRule"/>
</dbReference>
<evidence type="ECO:0000256" key="3">
    <source>
        <dbReference type="ARBA" id="ARBA00022490"/>
    </source>
</evidence>
<feature type="binding site" evidence="7">
    <location>
        <begin position="29"/>
        <end position="34"/>
    </location>
    <ligand>
        <name>ATP</name>
        <dbReference type="ChEBI" id="CHEBI:30616"/>
    </ligand>
</feature>
<evidence type="ECO:0000256" key="8">
    <source>
        <dbReference type="NCBIfam" id="TIGR00152"/>
    </source>
</evidence>
<evidence type="ECO:0000256" key="6">
    <source>
        <dbReference type="ARBA" id="ARBA00022993"/>
    </source>
</evidence>
<dbReference type="Pfam" id="PF01121">
    <property type="entry name" value="CoaE"/>
    <property type="match status" value="1"/>
</dbReference>
<keyword evidence="5 7" id="KW-0067">ATP-binding</keyword>
<name>A0A7I9VCZ9_9ACTN</name>
<evidence type="ECO:0000256" key="2">
    <source>
        <dbReference type="ARBA" id="ARBA00011058"/>
    </source>
</evidence>
<dbReference type="HAMAP" id="MF_00376">
    <property type="entry name" value="Dephospho_CoA_kinase"/>
    <property type="match status" value="1"/>
</dbReference>
<evidence type="ECO:0000313" key="9">
    <source>
        <dbReference type="EMBL" id="GEE03229.1"/>
    </source>
</evidence>
<dbReference type="CDD" id="cd02022">
    <property type="entry name" value="DPCK"/>
    <property type="match status" value="1"/>
</dbReference>
<sequence length="321" mass="33117">MLAEVPLARASISDTLAGVIRVGLTGGIGAGKSTVAKTFIERGAYHVDADKIAREVVAPGTPGLAQLVEAFGQGILDADGALDRPALAAKAFVDDESRQKLNGITHPLIGARTQELTDAAPADAIILHDVPLLVEGHMAPFYHLVAVVHADADVRFDRLTTLRGMDADDARARIAAQATDEQRRAVADVWLDNTGTQEALAAQALAVWNDRLIPLRDNVAAGVAAALPTEVVDYDPTWAALGARVVNRVWALVGGNAGSVTHVGPTATEGTSAVPVIDIAVTSTADVSDALAAGGFPSVEPGVHVSADPGRAVRIAVTPTD</sequence>
<evidence type="ECO:0000256" key="5">
    <source>
        <dbReference type="ARBA" id="ARBA00022840"/>
    </source>
</evidence>
<dbReference type="EMBL" id="BJOV01000005">
    <property type="protein sequence ID" value="GEE03229.1"/>
    <property type="molecule type" value="Genomic_DNA"/>
</dbReference>
<dbReference type="Gene3D" id="3.30.460.10">
    <property type="entry name" value="Beta Polymerase, domain 2"/>
    <property type="match status" value="1"/>
</dbReference>
<dbReference type="SUPFAM" id="SSF81301">
    <property type="entry name" value="Nucleotidyltransferase"/>
    <property type="match status" value="1"/>
</dbReference>
<dbReference type="InterPro" id="IPR007344">
    <property type="entry name" value="GrpB/CoaE"/>
</dbReference>
<dbReference type="GO" id="GO:0005737">
    <property type="term" value="C:cytoplasm"/>
    <property type="evidence" value="ECO:0007669"/>
    <property type="project" value="UniProtKB-SubCell"/>
</dbReference>
<keyword evidence="3 7" id="KW-0963">Cytoplasm</keyword>
<comment type="caution">
    <text evidence="9">The sequence shown here is derived from an EMBL/GenBank/DDBJ whole genome shotgun (WGS) entry which is preliminary data.</text>
</comment>
<dbReference type="GO" id="GO:0005524">
    <property type="term" value="F:ATP binding"/>
    <property type="evidence" value="ECO:0007669"/>
    <property type="project" value="UniProtKB-UniRule"/>
</dbReference>
<dbReference type="PROSITE" id="PS51219">
    <property type="entry name" value="DPCK"/>
    <property type="match status" value="1"/>
</dbReference>
<dbReference type="NCBIfam" id="TIGR00152">
    <property type="entry name" value="dephospho-CoA kinase"/>
    <property type="match status" value="1"/>
</dbReference>
<comment type="catalytic activity">
    <reaction evidence="7">
        <text>3'-dephospho-CoA + ATP = ADP + CoA + H(+)</text>
        <dbReference type="Rhea" id="RHEA:18245"/>
        <dbReference type="ChEBI" id="CHEBI:15378"/>
        <dbReference type="ChEBI" id="CHEBI:30616"/>
        <dbReference type="ChEBI" id="CHEBI:57287"/>
        <dbReference type="ChEBI" id="CHEBI:57328"/>
        <dbReference type="ChEBI" id="CHEBI:456216"/>
        <dbReference type="EC" id="2.7.1.24"/>
    </reaction>
</comment>
<dbReference type="SUPFAM" id="SSF52540">
    <property type="entry name" value="P-loop containing nucleoside triphosphate hydrolases"/>
    <property type="match status" value="1"/>
</dbReference>
<dbReference type="GO" id="GO:0015937">
    <property type="term" value="P:coenzyme A biosynthetic process"/>
    <property type="evidence" value="ECO:0007669"/>
    <property type="project" value="UniProtKB-UniRule"/>
</dbReference>
<comment type="pathway">
    <text evidence="7">Cofactor biosynthesis; coenzyme A biosynthesis; CoA from (R)-pantothenate: step 5/5.</text>
</comment>
<dbReference type="Proteomes" id="UP000444960">
    <property type="component" value="Unassembled WGS sequence"/>
</dbReference>
<evidence type="ECO:0000256" key="4">
    <source>
        <dbReference type="ARBA" id="ARBA00022741"/>
    </source>
</evidence>
<comment type="similarity">
    <text evidence="2">In the C-terminal section; belongs to the UPF0157 (GrpB) family.</text>
</comment>
<protein>
    <recommendedName>
        <fullName evidence="7 8">Dephospho-CoA kinase</fullName>
        <ecNumber evidence="7 8">2.7.1.24</ecNumber>
    </recommendedName>
    <alternativeName>
        <fullName evidence="7">Dephosphocoenzyme A kinase</fullName>
    </alternativeName>
</protein>
<accession>A0A7I9VCZ9</accession>
<gene>
    <name evidence="7" type="primary">coaE</name>
    <name evidence="9" type="ORF">nbrc107696_36750</name>
</gene>
<keyword evidence="4 7" id="KW-0547">Nucleotide-binding</keyword>
<dbReference type="InterPro" id="IPR001977">
    <property type="entry name" value="Depp_CoAkinase"/>
</dbReference>
<dbReference type="Gene3D" id="3.40.50.300">
    <property type="entry name" value="P-loop containing nucleotide triphosphate hydrolases"/>
    <property type="match status" value="1"/>
</dbReference>
<keyword evidence="7 9" id="KW-0418">Kinase</keyword>
<dbReference type="UniPathway" id="UPA00241">
    <property type="reaction ID" value="UER00356"/>
</dbReference>
<evidence type="ECO:0000256" key="7">
    <source>
        <dbReference type="HAMAP-Rule" id="MF_00376"/>
    </source>
</evidence>
<dbReference type="AlphaFoldDB" id="A0A7I9VCZ9"/>
<comment type="similarity">
    <text evidence="7">Belongs to the CoaE family.</text>
</comment>
<proteinExistence type="inferred from homology"/>
<dbReference type="InterPro" id="IPR043519">
    <property type="entry name" value="NT_sf"/>
</dbReference>
<keyword evidence="10" id="KW-1185">Reference proteome</keyword>
<keyword evidence="7" id="KW-0808">Transferase</keyword>
<reference evidence="10" key="1">
    <citation type="submission" date="2019-06" db="EMBL/GenBank/DDBJ databases">
        <title>Gordonia isolated from sludge of a wastewater treatment plant.</title>
        <authorList>
            <person name="Tamura T."/>
            <person name="Aoyama K."/>
            <person name="Kang Y."/>
            <person name="Saito S."/>
            <person name="Akiyama N."/>
            <person name="Yazawa K."/>
            <person name="Gonoi T."/>
            <person name="Mikami Y."/>
        </authorList>
    </citation>
    <scope>NUCLEOTIDE SEQUENCE [LARGE SCALE GENOMIC DNA]</scope>
    <source>
        <strain evidence="10">NBRC 107696</strain>
    </source>
</reference>
<dbReference type="PANTHER" id="PTHR10695:SF46">
    <property type="entry name" value="BIFUNCTIONAL COENZYME A SYNTHASE-RELATED"/>
    <property type="match status" value="1"/>
</dbReference>